<gene>
    <name evidence="3" type="ORF">L207DRAFT_583104</name>
</gene>
<keyword evidence="4" id="KW-1185">Reference proteome</keyword>
<keyword evidence="1" id="KW-0732">Signal</keyword>
<dbReference type="InterPro" id="IPR045518">
    <property type="entry name" value="2EXR"/>
</dbReference>
<evidence type="ECO:0000259" key="2">
    <source>
        <dbReference type="Pfam" id="PF20150"/>
    </source>
</evidence>
<dbReference type="Proteomes" id="UP000235786">
    <property type="component" value="Unassembled WGS sequence"/>
</dbReference>
<accession>A0A2J6RR18</accession>
<organism evidence="3 4">
    <name type="scientific">Hyaloscypha variabilis (strain UAMH 11265 / GT02V1 / F)</name>
    <name type="common">Meliniomyces variabilis</name>
    <dbReference type="NCBI Taxonomy" id="1149755"/>
    <lineage>
        <taxon>Eukaryota</taxon>
        <taxon>Fungi</taxon>
        <taxon>Dikarya</taxon>
        <taxon>Ascomycota</taxon>
        <taxon>Pezizomycotina</taxon>
        <taxon>Leotiomycetes</taxon>
        <taxon>Helotiales</taxon>
        <taxon>Hyaloscyphaceae</taxon>
        <taxon>Hyaloscypha</taxon>
        <taxon>Hyaloscypha variabilis</taxon>
    </lineage>
</organism>
<dbReference type="PANTHER" id="PTHR35910:SF6">
    <property type="entry name" value="2EXR DOMAIN-CONTAINING PROTEIN"/>
    <property type="match status" value="1"/>
</dbReference>
<feature type="domain" description="2EXR" evidence="2">
    <location>
        <begin position="15"/>
        <end position="108"/>
    </location>
</feature>
<name>A0A2J6RR18_HYAVF</name>
<sequence>MFNLFLIMLAAELIFLLFQFLPREIQLMIWEYALPAPRTIHLCSYIADDRDRTEELYEPWDSRQPESPLRTTCRDSRWIFKRMYVHLYGITNREHNRPLFFSPKVDTLYLDVSSDILYHPVTNKRRNAVLRARDEAQVADNITTPDSTDPPFCDDLPMNAFGFLASQEILKSIRHLAIEYRPWGRFCLEHKSNMISEFFPCFPALETFSFVVGDSMIFRHGGRVKYPLELEYTKQGTLAELCARRVLRIEFAALQVTRRKHPNLKAPKFDVKILKKVTYNSALGMLSTERRNSNVGNRCFEPAAAHQNFESASLR</sequence>
<feature type="chain" id="PRO_5014433271" description="2EXR domain-containing protein" evidence="1">
    <location>
        <begin position="19"/>
        <end position="315"/>
    </location>
</feature>
<dbReference type="EMBL" id="KZ613945">
    <property type="protein sequence ID" value="PMD40933.1"/>
    <property type="molecule type" value="Genomic_DNA"/>
</dbReference>
<dbReference type="PANTHER" id="PTHR35910">
    <property type="entry name" value="2EXR DOMAIN-CONTAINING PROTEIN"/>
    <property type="match status" value="1"/>
</dbReference>
<dbReference type="AlphaFoldDB" id="A0A2J6RR18"/>
<evidence type="ECO:0000256" key="1">
    <source>
        <dbReference type="SAM" id="SignalP"/>
    </source>
</evidence>
<dbReference type="OrthoDB" id="3560329at2759"/>
<protein>
    <recommendedName>
        <fullName evidence="2">2EXR domain-containing protein</fullName>
    </recommendedName>
</protein>
<evidence type="ECO:0000313" key="4">
    <source>
        <dbReference type="Proteomes" id="UP000235786"/>
    </source>
</evidence>
<feature type="signal peptide" evidence="1">
    <location>
        <begin position="1"/>
        <end position="18"/>
    </location>
</feature>
<dbReference type="Pfam" id="PF20150">
    <property type="entry name" value="2EXR"/>
    <property type="match status" value="1"/>
</dbReference>
<reference evidence="3 4" key="1">
    <citation type="submission" date="2016-04" db="EMBL/GenBank/DDBJ databases">
        <title>A degradative enzymes factory behind the ericoid mycorrhizal symbiosis.</title>
        <authorList>
            <consortium name="DOE Joint Genome Institute"/>
            <person name="Martino E."/>
            <person name="Morin E."/>
            <person name="Grelet G."/>
            <person name="Kuo A."/>
            <person name="Kohler A."/>
            <person name="Daghino S."/>
            <person name="Barry K."/>
            <person name="Choi C."/>
            <person name="Cichocki N."/>
            <person name="Clum A."/>
            <person name="Copeland A."/>
            <person name="Hainaut M."/>
            <person name="Haridas S."/>
            <person name="Labutti K."/>
            <person name="Lindquist E."/>
            <person name="Lipzen A."/>
            <person name="Khouja H.-R."/>
            <person name="Murat C."/>
            <person name="Ohm R."/>
            <person name="Olson A."/>
            <person name="Spatafora J."/>
            <person name="Veneault-Fourrey C."/>
            <person name="Henrissat B."/>
            <person name="Grigoriev I."/>
            <person name="Martin F."/>
            <person name="Perotto S."/>
        </authorList>
    </citation>
    <scope>NUCLEOTIDE SEQUENCE [LARGE SCALE GENOMIC DNA]</scope>
    <source>
        <strain evidence="3 4">F</strain>
    </source>
</reference>
<proteinExistence type="predicted"/>
<evidence type="ECO:0000313" key="3">
    <source>
        <dbReference type="EMBL" id="PMD40933.1"/>
    </source>
</evidence>